<keyword evidence="6 9" id="KW-0378">Hydrolase</keyword>
<organism evidence="10 11">
    <name type="scientific">Varroa destructor</name>
    <name type="common">Honeybee mite</name>
    <dbReference type="NCBI Taxonomy" id="109461"/>
    <lineage>
        <taxon>Eukaryota</taxon>
        <taxon>Metazoa</taxon>
        <taxon>Ecdysozoa</taxon>
        <taxon>Arthropoda</taxon>
        <taxon>Chelicerata</taxon>
        <taxon>Arachnida</taxon>
        <taxon>Acari</taxon>
        <taxon>Parasitiformes</taxon>
        <taxon>Mesostigmata</taxon>
        <taxon>Gamasina</taxon>
        <taxon>Dermanyssoidea</taxon>
        <taxon>Varroidae</taxon>
        <taxon>Varroa</taxon>
    </lineage>
</organism>
<dbReference type="Gene3D" id="3.40.50.1000">
    <property type="entry name" value="HAD superfamily/HAD-like"/>
    <property type="match status" value="1"/>
</dbReference>
<evidence type="ECO:0000256" key="4">
    <source>
        <dbReference type="ARBA" id="ARBA00022723"/>
    </source>
</evidence>
<evidence type="ECO:0000256" key="9">
    <source>
        <dbReference type="RuleBase" id="RU361276"/>
    </source>
</evidence>
<reference evidence="10" key="1">
    <citation type="submission" date="2021-01" db="UniProtKB">
        <authorList>
            <consortium name="EnsemblMetazoa"/>
        </authorList>
    </citation>
    <scope>IDENTIFICATION</scope>
</reference>
<comment type="similarity">
    <text evidence="2 9">Belongs to the pyrimidine 5'-nucleotidase family.</text>
</comment>
<name>A0A7M7K0E5_VARDE</name>
<keyword evidence="5 9" id="KW-0547">Nucleotide-binding</keyword>
<dbReference type="EnsemblMetazoa" id="XM_022803777">
    <property type="protein sequence ID" value="XP_022659512"/>
    <property type="gene ID" value="LOC111249650"/>
</dbReference>
<evidence type="ECO:0000256" key="3">
    <source>
        <dbReference type="ARBA" id="ARBA00012643"/>
    </source>
</evidence>
<protein>
    <recommendedName>
        <fullName evidence="3 9">5'-nucleotidase</fullName>
        <ecNumber evidence="3 9">3.1.3.5</ecNumber>
    </recommendedName>
</protein>
<dbReference type="PANTHER" id="PTHR13045">
    <property type="entry name" value="5'-NUCLEOTIDASE"/>
    <property type="match status" value="1"/>
</dbReference>
<dbReference type="Pfam" id="PF05822">
    <property type="entry name" value="UMPH-1"/>
    <property type="match status" value="1"/>
</dbReference>
<keyword evidence="4" id="KW-0479">Metal-binding</keyword>
<keyword evidence="9" id="KW-0963">Cytoplasm</keyword>
<dbReference type="GO" id="GO:0008253">
    <property type="term" value="F:5'-nucleotidase activity"/>
    <property type="evidence" value="ECO:0007669"/>
    <property type="project" value="UniProtKB-EC"/>
</dbReference>
<dbReference type="EC" id="3.1.3.5" evidence="3 9"/>
<dbReference type="KEGG" id="vde:111249650"/>
<evidence type="ECO:0000256" key="8">
    <source>
        <dbReference type="ARBA" id="ARBA00023080"/>
    </source>
</evidence>
<keyword evidence="11" id="KW-1185">Reference proteome</keyword>
<dbReference type="GO" id="GO:0000287">
    <property type="term" value="F:magnesium ion binding"/>
    <property type="evidence" value="ECO:0007669"/>
    <property type="project" value="InterPro"/>
</dbReference>
<evidence type="ECO:0000313" key="10">
    <source>
        <dbReference type="EnsemblMetazoa" id="XP_022659512"/>
    </source>
</evidence>
<evidence type="ECO:0000313" key="11">
    <source>
        <dbReference type="Proteomes" id="UP000594260"/>
    </source>
</evidence>
<dbReference type="SUPFAM" id="SSF56784">
    <property type="entry name" value="HAD-like"/>
    <property type="match status" value="1"/>
</dbReference>
<dbReference type="RefSeq" id="XP_022659512.1">
    <property type="nucleotide sequence ID" value="XM_022803777.1"/>
</dbReference>
<keyword evidence="7" id="KW-0460">Magnesium</keyword>
<dbReference type="GeneID" id="111249650"/>
<evidence type="ECO:0000256" key="2">
    <source>
        <dbReference type="ARBA" id="ARBA00008389"/>
    </source>
</evidence>
<proteinExistence type="inferred from homology"/>
<dbReference type="Proteomes" id="UP000594260">
    <property type="component" value="Unplaced"/>
</dbReference>
<comment type="catalytic activity">
    <reaction evidence="1 9">
        <text>a ribonucleoside 5'-phosphate + H2O = a ribonucleoside + phosphate</text>
        <dbReference type="Rhea" id="RHEA:12484"/>
        <dbReference type="ChEBI" id="CHEBI:15377"/>
        <dbReference type="ChEBI" id="CHEBI:18254"/>
        <dbReference type="ChEBI" id="CHEBI:43474"/>
        <dbReference type="ChEBI" id="CHEBI:58043"/>
        <dbReference type="EC" id="3.1.3.5"/>
    </reaction>
</comment>
<dbReference type="InterPro" id="IPR006434">
    <property type="entry name" value="Pyrimidine_nucleotidase_eu"/>
</dbReference>
<dbReference type="GO" id="GO:0000166">
    <property type="term" value="F:nucleotide binding"/>
    <property type="evidence" value="ECO:0007669"/>
    <property type="project" value="UniProtKB-KW"/>
</dbReference>
<evidence type="ECO:0000256" key="6">
    <source>
        <dbReference type="ARBA" id="ARBA00022801"/>
    </source>
</evidence>
<keyword evidence="8 9" id="KW-0546">Nucleotide metabolism</keyword>
<dbReference type="InterPro" id="IPR036412">
    <property type="entry name" value="HAD-like_sf"/>
</dbReference>
<dbReference type="PANTHER" id="PTHR13045:SF0">
    <property type="entry name" value="7-METHYLGUANOSINE PHOSPHATE-SPECIFIC 5'-NUCLEOTIDASE"/>
    <property type="match status" value="1"/>
</dbReference>
<comment type="subcellular location">
    <subcellularLocation>
        <location evidence="9">Cytoplasm</location>
    </subcellularLocation>
</comment>
<dbReference type="SFLD" id="SFLDG01128">
    <property type="entry name" value="C1.4:_5'-Nucleotidase_Like"/>
    <property type="match status" value="1"/>
</dbReference>
<dbReference type="OMA" id="THFISNM"/>
<dbReference type="AlphaFoldDB" id="A0A7M7K0E5"/>
<dbReference type="GO" id="GO:0009117">
    <property type="term" value="P:nucleotide metabolic process"/>
    <property type="evidence" value="ECO:0007669"/>
    <property type="project" value="UniProtKB-KW"/>
</dbReference>
<evidence type="ECO:0000256" key="7">
    <source>
        <dbReference type="ARBA" id="ARBA00022842"/>
    </source>
</evidence>
<dbReference type="GO" id="GO:0005737">
    <property type="term" value="C:cytoplasm"/>
    <property type="evidence" value="ECO:0007669"/>
    <property type="project" value="UniProtKB-SubCell"/>
</dbReference>
<evidence type="ECO:0000256" key="1">
    <source>
        <dbReference type="ARBA" id="ARBA00000815"/>
    </source>
</evidence>
<dbReference type="SFLD" id="SFLDS00003">
    <property type="entry name" value="Haloacid_Dehalogenase"/>
    <property type="match status" value="1"/>
</dbReference>
<evidence type="ECO:0000256" key="5">
    <source>
        <dbReference type="ARBA" id="ARBA00022741"/>
    </source>
</evidence>
<dbReference type="OrthoDB" id="10014216at2759"/>
<dbReference type="Gene3D" id="1.10.150.340">
    <property type="entry name" value="Pyrimidine 5'-nucleotidase (UMPH-1), N-terminal domain"/>
    <property type="match status" value="1"/>
</dbReference>
<accession>A0A7M7K0E5</accession>
<dbReference type="InterPro" id="IPR023214">
    <property type="entry name" value="HAD_sf"/>
</dbReference>
<dbReference type="FunFam" id="1.10.150.340:FF:000001">
    <property type="entry name" value="Cytosolic 5-nucleotidase 3-like"/>
    <property type="match status" value="1"/>
</dbReference>
<dbReference type="InParanoid" id="A0A7M7K0E5"/>
<dbReference type="FunCoup" id="A0A7M7K0E5">
    <property type="interactions" value="571"/>
</dbReference>
<sequence>MLVVRGLGRGLAVVNNEGGKVLSWLTAAQTTSNGGSLRMKDPQRVQNKIHKLTIDGPSCLQLLTDFDRTLSRTHYHGKPVSTSYCVYEDINHVSMEYMQLATRLREKYYPIEISPKLTAEEKIPYMIQWFAESFDIVLKVGVNLREMPSLVRRADLHLRCRTVALFEFLATKDVPILVFSAGLGDVVRLSLQQHGALLNNVTVLSNFIEYDKEGAPLKFSDQLLHMYNKNAKFPPASEYFASTRIRKRCNAILMGDSLGDCSMADGAPGISPPPTGNSTLLRIGFLDHEIEQRLETYLDNYDMVLLDDQTMNVPLALFRQICSKS</sequence>
<dbReference type="NCBIfam" id="TIGR01544">
    <property type="entry name" value="HAD-SF-IE"/>
    <property type="match status" value="1"/>
</dbReference>